<dbReference type="UniPathway" id="UPA00009"/>
<reference evidence="8" key="1">
    <citation type="journal article" date="2012" name="BMC Genomics">
        <title>Phylogenomic analysis of UDP glycosyltransferase 1 multigene family in Linum usitatissimum identified genes with varied expression patterns.</title>
        <authorList>
            <person name="Barvkar V.T."/>
            <person name="Pardeshi V.C."/>
            <person name="Kale S.M."/>
            <person name="Kadoo N.Y."/>
            <person name="Gupta V.S."/>
        </authorList>
    </citation>
    <scope>NUCLEOTIDE SEQUENCE</scope>
</reference>
<dbReference type="EC" id="2.4.1.-" evidence="7"/>
<dbReference type="AlphaFoldDB" id="I2BH46"/>
<keyword evidence="3 6" id="KW-0328">Glycosyltransferase</keyword>
<proteinExistence type="inferred from homology"/>
<comment type="similarity">
    <text evidence="2 6">Belongs to the UDP-glycosyltransferase family.</text>
</comment>
<dbReference type="InterPro" id="IPR002213">
    <property type="entry name" value="UDP_glucos_trans"/>
</dbReference>
<dbReference type="InterPro" id="IPR035595">
    <property type="entry name" value="UDP_glycos_trans_CS"/>
</dbReference>
<evidence type="ECO:0000256" key="5">
    <source>
        <dbReference type="ARBA" id="ARBA00047606"/>
    </source>
</evidence>
<comment type="catalytic activity">
    <reaction evidence="5">
        <text>an anthocyanidin + UDP-alpha-D-glucose + H(+) = an anthocyanidin 3-O-beta-D-glucoside + UDP</text>
        <dbReference type="Rhea" id="RHEA:20093"/>
        <dbReference type="ChEBI" id="CHEBI:15378"/>
        <dbReference type="ChEBI" id="CHEBI:16307"/>
        <dbReference type="ChEBI" id="CHEBI:58223"/>
        <dbReference type="ChEBI" id="CHEBI:58885"/>
        <dbReference type="ChEBI" id="CHEBI:143576"/>
        <dbReference type="EC" id="2.4.1.115"/>
    </reaction>
</comment>
<protein>
    <recommendedName>
        <fullName evidence="7">Glycosyltransferase</fullName>
        <ecNumber evidence="7">2.4.1.-</ecNumber>
    </recommendedName>
</protein>
<dbReference type="CDD" id="cd03784">
    <property type="entry name" value="GT1_Gtf-like"/>
    <property type="match status" value="1"/>
</dbReference>
<evidence type="ECO:0000256" key="6">
    <source>
        <dbReference type="RuleBase" id="RU003718"/>
    </source>
</evidence>
<evidence type="ECO:0000256" key="7">
    <source>
        <dbReference type="RuleBase" id="RU362057"/>
    </source>
</evidence>
<comment type="pathway">
    <text evidence="1">Pigment biosynthesis; anthocyanin biosynthesis.</text>
</comment>
<accession>I2BH46</accession>
<evidence type="ECO:0000256" key="3">
    <source>
        <dbReference type="ARBA" id="ARBA00022676"/>
    </source>
</evidence>
<dbReference type="GO" id="GO:0009718">
    <property type="term" value="P:anthocyanin-containing compound biosynthetic process"/>
    <property type="evidence" value="ECO:0007669"/>
    <property type="project" value="UniProtKB-UniPathway"/>
</dbReference>
<organism evidence="8">
    <name type="scientific">Linum usitatissimum</name>
    <name type="common">Flax</name>
    <name type="synonym">Linum humile</name>
    <dbReference type="NCBI Taxonomy" id="4006"/>
    <lineage>
        <taxon>Eukaryota</taxon>
        <taxon>Viridiplantae</taxon>
        <taxon>Streptophyta</taxon>
        <taxon>Embryophyta</taxon>
        <taxon>Tracheophyta</taxon>
        <taxon>Spermatophyta</taxon>
        <taxon>Magnoliopsida</taxon>
        <taxon>eudicotyledons</taxon>
        <taxon>Gunneridae</taxon>
        <taxon>Pentapetalae</taxon>
        <taxon>rosids</taxon>
        <taxon>fabids</taxon>
        <taxon>Malpighiales</taxon>
        <taxon>Linaceae</taxon>
        <taxon>Linum</taxon>
    </lineage>
</organism>
<keyword evidence="4 6" id="KW-0808">Transferase</keyword>
<sequence>MAQGHMIPMVEIAKLLASCGAMATIVTTPLNSARFRSSLKRATDELGLLINLVELPFPCVEAGLPEGCENADTLPSFAYLGHMAKAAAMMEPQVESLFENMRVKPACIISDFVLPYTNNVAKKFNVPRISFHGFSCFNLFCMHCIRLHEDEIVRTVGYSAHEYFVLPGLPGEIKYTKVQMPIEIREPGNDDPKYEFHDSVEKAESEVYGVIVNSFEALESEYFSGYKNSKQGKVWCVGPVSLTNLHDLDKLQRGTSDISLAHHSLDWLNTKEPKSVLYVCLGSICNLSSEQLMELALGLEASGKPFVWAFRDTEITKDLYKWIVDDEYEDRVAGRGLVIRGWVPQVSILSHDSIGGFLTHCGWNSSLEGISAGIPLITWPLFADQFSNEKLLVEVLGIGVKVGAERPTYHVELGKEDKEVRVRRGDVERAVRLVMEESGEEGDGRRNRAKELAEMAKRAMESGGSSHRSVGMLIDDIMKHQEEKEYCKKL</sequence>
<evidence type="ECO:0000256" key="1">
    <source>
        <dbReference type="ARBA" id="ARBA00004935"/>
    </source>
</evidence>
<evidence type="ECO:0000313" key="8">
    <source>
        <dbReference type="EMBL" id="AFJ52942.1"/>
    </source>
</evidence>
<evidence type="ECO:0000256" key="2">
    <source>
        <dbReference type="ARBA" id="ARBA00009995"/>
    </source>
</evidence>
<dbReference type="PANTHER" id="PTHR48047">
    <property type="entry name" value="GLYCOSYLTRANSFERASE"/>
    <property type="match status" value="1"/>
</dbReference>
<dbReference type="EMBL" id="JN088315">
    <property type="protein sequence ID" value="AFJ52942.1"/>
    <property type="molecule type" value="Genomic_DNA"/>
</dbReference>
<dbReference type="Pfam" id="PF00201">
    <property type="entry name" value="UDPGT"/>
    <property type="match status" value="1"/>
</dbReference>
<evidence type="ECO:0000256" key="4">
    <source>
        <dbReference type="ARBA" id="ARBA00022679"/>
    </source>
</evidence>
<dbReference type="PANTHER" id="PTHR48047:SF229">
    <property type="entry name" value="UDP-GLYCOSYLTRANSFERASE 73C3-RELATED"/>
    <property type="match status" value="1"/>
</dbReference>
<dbReference type="PROSITE" id="PS00375">
    <property type="entry name" value="UDPGT"/>
    <property type="match status" value="1"/>
</dbReference>
<dbReference type="SUPFAM" id="SSF53756">
    <property type="entry name" value="UDP-Glycosyltransferase/glycogen phosphorylase"/>
    <property type="match status" value="1"/>
</dbReference>
<dbReference type="FunFam" id="3.40.50.2000:FF:000047">
    <property type="entry name" value="Glycosyltransferase"/>
    <property type="match status" value="1"/>
</dbReference>
<dbReference type="Gene3D" id="3.40.50.2000">
    <property type="entry name" value="Glycogen Phosphorylase B"/>
    <property type="match status" value="2"/>
</dbReference>
<gene>
    <name evidence="8" type="primary">UGT73X3</name>
</gene>
<dbReference type="GO" id="GO:0047213">
    <property type="term" value="F:anthocyanidin 3-O-glucosyltransferase activity"/>
    <property type="evidence" value="ECO:0007669"/>
    <property type="project" value="UniProtKB-EC"/>
</dbReference>
<name>I2BH46_LINUS</name>